<dbReference type="AlphaFoldDB" id="A0A1M5I2J1"/>
<dbReference type="STRING" id="634436.SAMN05216361_1747"/>
<sequence>MQFTSPLLRGTLIRRYKRFFADILLDSSEEITAHCPNTGAMTGCAQPGFTAYVSPANNPKRKLKFTWELAVTPEKQWIGINTQHANTLAHEAIEQRVHPIFEDLQDIRREVTSPDGQSRFDFCLTQRDGSLRYLEVKSVTLAEGNQGYFPDAVTSRGTKHVQGLAELARAGTHTCLLFCVQHSAIEQVSVARHIDPAYAAAVTDAVAAGVQIIAVGCEMSQEKITINQLLPVIL</sequence>
<evidence type="ECO:0000259" key="3">
    <source>
        <dbReference type="Pfam" id="PF17746"/>
    </source>
</evidence>
<feature type="domain" description="Sugar fermentation stimulation protein C-terminal" evidence="2">
    <location>
        <begin position="83"/>
        <end position="222"/>
    </location>
</feature>
<dbReference type="OrthoDB" id="9802365at2"/>
<proteinExistence type="inferred from homology"/>
<dbReference type="Pfam" id="PF17746">
    <property type="entry name" value="SfsA_N"/>
    <property type="match status" value="1"/>
</dbReference>
<dbReference type="EMBL" id="FQWD01000002">
    <property type="protein sequence ID" value="SHG22534.1"/>
    <property type="molecule type" value="Genomic_DNA"/>
</dbReference>
<dbReference type="Gene3D" id="3.40.1350.60">
    <property type="match status" value="1"/>
</dbReference>
<reference evidence="5" key="1">
    <citation type="submission" date="2016-11" db="EMBL/GenBank/DDBJ databases">
        <authorList>
            <person name="Varghese N."/>
            <person name="Submissions S."/>
        </authorList>
    </citation>
    <scope>NUCLEOTIDE SEQUENCE [LARGE SCALE GENOMIC DNA]</scope>
    <source>
        <strain evidence="5">CGMCC 1.8995</strain>
    </source>
</reference>
<dbReference type="Gene3D" id="2.40.50.580">
    <property type="match status" value="1"/>
</dbReference>
<comment type="similarity">
    <text evidence="1">Belongs to the SfsA family.</text>
</comment>
<feature type="domain" description="SfsA N-terminal OB" evidence="3">
    <location>
        <begin position="13"/>
        <end position="80"/>
    </location>
</feature>
<organism evidence="4 5">
    <name type="scientific">Marisediminitalea aggregata</name>
    <dbReference type="NCBI Taxonomy" id="634436"/>
    <lineage>
        <taxon>Bacteria</taxon>
        <taxon>Pseudomonadati</taxon>
        <taxon>Pseudomonadota</taxon>
        <taxon>Gammaproteobacteria</taxon>
        <taxon>Alteromonadales</taxon>
        <taxon>Alteromonadaceae</taxon>
        <taxon>Marisediminitalea</taxon>
    </lineage>
</organism>
<evidence type="ECO:0000256" key="1">
    <source>
        <dbReference type="HAMAP-Rule" id="MF_00095"/>
    </source>
</evidence>
<dbReference type="NCBIfam" id="TIGR00230">
    <property type="entry name" value="sfsA"/>
    <property type="match status" value="1"/>
</dbReference>
<name>A0A1M5I2J1_9ALTE</name>
<dbReference type="HAMAP" id="MF_00095">
    <property type="entry name" value="SfsA"/>
    <property type="match status" value="1"/>
</dbReference>
<dbReference type="InterPro" id="IPR041465">
    <property type="entry name" value="SfsA_N"/>
</dbReference>
<dbReference type="CDD" id="cd22359">
    <property type="entry name" value="SfsA-like_bacterial"/>
    <property type="match status" value="1"/>
</dbReference>
<dbReference type="Pfam" id="PF03749">
    <property type="entry name" value="SfsA"/>
    <property type="match status" value="1"/>
</dbReference>
<dbReference type="InterPro" id="IPR040452">
    <property type="entry name" value="SfsA_C"/>
</dbReference>
<dbReference type="GO" id="GO:0003677">
    <property type="term" value="F:DNA binding"/>
    <property type="evidence" value="ECO:0007669"/>
    <property type="project" value="InterPro"/>
</dbReference>
<accession>A0A1M5I2J1</accession>
<dbReference type="InterPro" id="IPR005224">
    <property type="entry name" value="SfsA"/>
</dbReference>
<evidence type="ECO:0000313" key="5">
    <source>
        <dbReference type="Proteomes" id="UP000184520"/>
    </source>
</evidence>
<dbReference type="PANTHER" id="PTHR30545:SF2">
    <property type="entry name" value="SUGAR FERMENTATION STIMULATION PROTEIN A"/>
    <property type="match status" value="1"/>
</dbReference>
<evidence type="ECO:0000259" key="2">
    <source>
        <dbReference type="Pfam" id="PF03749"/>
    </source>
</evidence>
<dbReference type="Proteomes" id="UP000184520">
    <property type="component" value="Unassembled WGS sequence"/>
</dbReference>
<gene>
    <name evidence="1" type="primary">sfsA</name>
    <name evidence="4" type="ORF">SAMN05216361_1747</name>
</gene>
<protein>
    <recommendedName>
        <fullName evidence="1">Sugar fermentation stimulation protein homolog</fullName>
    </recommendedName>
</protein>
<dbReference type="PANTHER" id="PTHR30545">
    <property type="entry name" value="SUGAR FERMENTATION STIMULATION PROTEIN A"/>
    <property type="match status" value="1"/>
</dbReference>
<keyword evidence="5" id="KW-1185">Reference proteome</keyword>
<dbReference type="RefSeq" id="WP_073320845.1">
    <property type="nucleotide sequence ID" value="NZ_FQWD01000002.1"/>
</dbReference>
<evidence type="ECO:0000313" key="4">
    <source>
        <dbReference type="EMBL" id="SHG22534.1"/>
    </source>
</evidence>